<keyword evidence="1" id="KW-0472">Membrane</keyword>
<dbReference type="Pfam" id="PF18895">
    <property type="entry name" value="T4SS_pilin"/>
    <property type="match status" value="1"/>
</dbReference>
<keyword evidence="1" id="KW-1133">Transmembrane helix</keyword>
<evidence type="ECO:0000313" key="2">
    <source>
        <dbReference type="EMBL" id="OGM21155.1"/>
    </source>
</evidence>
<comment type="caution">
    <text evidence="2">The sequence shown here is derived from an EMBL/GenBank/DDBJ whole genome shotgun (WGS) entry which is preliminary data.</text>
</comment>
<evidence type="ECO:0000256" key="1">
    <source>
        <dbReference type="SAM" id="Phobius"/>
    </source>
</evidence>
<reference evidence="2 3" key="1">
    <citation type="journal article" date="2016" name="Nat. Commun.">
        <title>Thousands of microbial genomes shed light on interconnected biogeochemical processes in an aquifer system.</title>
        <authorList>
            <person name="Anantharaman K."/>
            <person name="Brown C.T."/>
            <person name="Hug L.A."/>
            <person name="Sharon I."/>
            <person name="Castelle C.J."/>
            <person name="Probst A.J."/>
            <person name="Thomas B.C."/>
            <person name="Singh A."/>
            <person name="Wilkins M.J."/>
            <person name="Karaoz U."/>
            <person name="Brodie E.L."/>
            <person name="Williams K.H."/>
            <person name="Hubbard S.S."/>
            <person name="Banfield J.F."/>
        </authorList>
    </citation>
    <scope>NUCLEOTIDE SEQUENCE [LARGE SCALE GENOMIC DNA]</scope>
</reference>
<feature type="transmembrane region" description="Helical" evidence="1">
    <location>
        <begin position="30"/>
        <end position="49"/>
    </location>
</feature>
<sequence>MESKLLAQAGVHNISGIATLKGLEGIFENAIAALLGLAGIVLFFMLIWGGIQFITGGGDPKAIEQAKKTLTYAIGGMVLLALSYLFLRFIGVFTGQLNILNFQIAP</sequence>
<accession>A0A1F7Y3N4</accession>
<proteinExistence type="predicted"/>
<gene>
    <name evidence="2" type="ORF">A2714_03065</name>
</gene>
<evidence type="ECO:0000313" key="3">
    <source>
        <dbReference type="Proteomes" id="UP000178419"/>
    </source>
</evidence>
<feature type="transmembrane region" description="Helical" evidence="1">
    <location>
        <begin position="70"/>
        <end position="90"/>
    </location>
</feature>
<dbReference type="AlphaFoldDB" id="A0A1F7Y3N4"/>
<dbReference type="EMBL" id="MGGE01000024">
    <property type="protein sequence ID" value="OGM21155.1"/>
    <property type="molecule type" value="Genomic_DNA"/>
</dbReference>
<name>A0A1F7Y3N4_9BACT</name>
<protein>
    <submittedName>
        <fullName evidence="2">Uncharacterized protein</fullName>
    </submittedName>
</protein>
<dbReference type="Proteomes" id="UP000178419">
    <property type="component" value="Unassembled WGS sequence"/>
</dbReference>
<dbReference type="InterPro" id="IPR043993">
    <property type="entry name" value="T4SS_pilin"/>
</dbReference>
<keyword evidence="1" id="KW-0812">Transmembrane</keyword>
<organism evidence="2 3">
    <name type="scientific">Candidatus Woesebacteria bacterium RIFCSPHIGHO2_01_FULL_38_9</name>
    <dbReference type="NCBI Taxonomy" id="1802492"/>
    <lineage>
        <taxon>Bacteria</taxon>
        <taxon>Candidatus Woeseibacteriota</taxon>
    </lineage>
</organism>